<comment type="caution">
    <text evidence="2">The sequence shown here is derived from an EMBL/GenBank/DDBJ whole genome shotgun (WGS) entry which is preliminary data.</text>
</comment>
<dbReference type="AlphaFoldDB" id="A0AAD4QUZ8"/>
<evidence type="ECO:0000256" key="1">
    <source>
        <dbReference type="SAM" id="Phobius"/>
    </source>
</evidence>
<proteinExistence type="predicted"/>
<organism evidence="2 3">
    <name type="scientific">Ditylenchus destructor</name>
    <dbReference type="NCBI Taxonomy" id="166010"/>
    <lineage>
        <taxon>Eukaryota</taxon>
        <taxon>Metazoa</taxon>
        <taxon>Ecdysozoa</taxon>
        <taxon>Nematoda</taxon>
        <taxon>Chromadorea</taxon>
        <taxon>Rhabditida</taxon>
        <taxon>Tylenchina</taxon>
        <taxon>Tylenchomorpha</taxon>
        <taxon>Sphaerularioidea</taxon>
        <taxon>Anguinidae</taxon>
        <taxon>Anguininae</taxon>
        <taxon>Ditylenchus</taxon>
    </lineage>
</organism>
<name>A0AAD4QUZ8_9BILA</name>
<keyword evidence="3" id="KW-1185">Reference proteome</keyword>
<keyword evidence="1" id="KW-1133">Transmembrane helix</keyword>
<keyword evidence="1" id="KW-0812">Transmembrane</keyword>
<feature type="transmembrane region" description="Helical" evidence="1">
    <location>
        <begin position="77"/>
        <end position="99"/>
    </location>
</feature>
<evidence type="ECO:0000313" key="3">
    <source>
        <dbReference type="Proteomes" id="UP001201812"/>
    </source>
</evidence>
<feature type="transmembrane region" description="Helical" evidence="1">
    <location>
        <begin position="50"/>
        <end position="70"/>
    </location>
</feature>
<reference evidence="2" key="1">
    <citation type="submission" date="2022-01" db="EMBL/GenBank/DDBJ databases">
        <title>Genome Sequence Resource for Two Populations of Ditylenchus destructor, the Migratory Endoparasitic Phytonematode.</title>
        <authorList>
            <person name="Zhang H."/>
            <person name="Lin R."/>
            <person name="Xie B."/>
        </authorList>
    </citation>
    <scope>NUCLEOTIDE SEQUENCE</scope>
    <source>
        <strain evidence="2">BazhouSP</strain>
    </source>
</reference>
<gene>
    <name evidence="2" type="ORF">DdX_18357</name>
</gene>
<protein>
    <submittedName>
        <fullName evidence="2">Uncharacterized protein</fullName>
    </submittedName>
</protein>
<keyword evidence="1" id="KW-0472">Membrane</keyword>
<dbReference type="Proteomes" id="UP001201812">
    <property type="component" value="Unassembled WGS sequence"/>
</dbReference>
<sequence length="205" mass="22696">MLSIDAMLDLCLGVSAIVAQPVGLTGEGFIVAEMNGFFAGQSPLFDSLSMTFYLFTLHTNVIWIPVQFFYSAKSAEANILITIVTVAYSAAAFMVIMGFCQVRDEFQPIGLHVLDLNNWLNRKNGYVLGGHIKEWKVIAHVTLWTTTSCASTCIVIWCEKRINKIFKPLGHMSHGNAQRLGVRHRFILLAQGLRPADKTNGTSKS</sequence>
<accession>A0AAD4QUZ8</accession>
<evidence type="ECO:0000313" key="2">
    <source>
        <dbReference type="EMBL" id="KAI1697699.1"/>
    </source>
</evidence>
<dbReference type="EMBL" id="JAKKPZ010000255">
    <property type="protein sequence ID" value="KAI1697699.1"/>
    <property type="molecule type" value="Genomic_DNA"/>
</dbReference>